<reference evidence="2 3" key="1">
    <citation type="journal article" date="2017" name="Biochemistry">
        <title>Identification of the Biosynthetic Pathway for the Antibiotic Bicyclomycin.</title>
        <authorList>
            <person name="Patteson J."/>
            <person name="Cai W."/>
            <person name="Johnson R.A."/>
            <person name="Santa Maria K."/>
            <person name="Li B."/>
        </authorList>
    </citation>
    <scope>NUCLEOTIDE SEQUENCE [LARGE SCALE GENOMIC DNA]</scope>
    <source>
        <strain evidence="2 3">ATCC 21532</strain>
    </source>
</reference>
<dbReference type="Proteomes" id="UP000222531">
    <property type="component" value="Unassembled WGS sequence"/>
</dbReference>
<feature type="compositionally biased region" description="Low complexity" evidence="1">
    <location>
        <begin position="178"/>
        <end position="187"/>
    </location>
</feature>
<protein>
    <recommendedName>
        <fullName evidence="4">Heparin binding hemagglutinin HbhA</fullName>
    </recommendedName>
</protein>
<evidence type="ECO:0000313" key="3">
    <source>
        <dbReference type="Proteomes" id="UP000222531"/>
    </source>
</evidence>
<dbReference type="AlphaFoldDB" id="A0A2G1XK03"/>
<sequence>MALTQDIRKAATDTGYAVAGAADLTAEKIGQFVTDAPELIDQLRKTDPKALGARVTQQAKVVQTQVTTKVTALVGTLDTDVRKIGQTAQDLALQGVGQAVGYAAKAGEAFDKLSERGREAVKTWQGRAAEEITEIAVAVEPDHEQPAAKTGQQNAQAADAKDSKDAKAEADTDKPAAARRGTTATRKPAAKKADAKGDDA</sequence>
<evidence type="ECO:0008006" key="4">
    <source>
        <dbReference type="Google" id="ProtNLM"/>
    </source>
</evidence>
<evidence type="ECO:0000256" key="1">
    <source>
        <dbReference type="SAM" id="MobiDB-lite"/>
    </source>
</evidence>
<name>A0A2G1XK03_STRCJ</name>
<dbReference type="OrthoDB" id="3872827at2"/>
<evidence type="ECO:0000313" key="2">
    <source>
        <dbReference type="EMBL" id="PHQ51573.1"/>
    </source>
</evidence>
<gene>
    <name evidence="2" type="ORF">BLA24_12795</name>
</gene>
<dbReference type="EMBL" id="NHZO01000143">
    <property type="protein sequence ID" value="PHQ51573.1"/>
    <property type="molecule type" value="Genomic_DNA"/>
</dbReference>
<organism evidence="2 3">
    <name type="scientific">Streptomyces cinnamoneus</name>
    <name type="common">Streptoverticillium cinnamoneum</name>
    <dbReference type="NCBI Taxonomy" id="53446"/>
    <lineage>
        <taxon>Bacteria</taxon>
        <taxon>Bacillati</taxon>
        <taxon>Actinomycetota</taxon>
        <taxon>Actinomycetes</taxon>
        <taxon>Kitasatosporales</taxon>
        <taxon>Streptomycetaceae</taxon>
        <taxon>Streptomyces</taxon>
        <taxon>Streptomyces cinnamoneus group</taxon>
    </lineage>
</organism>
<feature type="region of interest" description="Disordered" evidence="1">
    <location>
        <begin position="141"/>
        <end position="200"/>
    </location>
</feature>
<proteinExistence type="predicted"/>
<dbReference type="RefSeq" id="WP_099199113.1">
    <property type="nucleotide sequence ID" value="NZ_JBIRXA010000006.1"/>
</dbReference>
<comment type="caution">
    <text evidence="2">The sequence shown here is derived from an EMBL/GenBank/DDBJ whole genome shotgun (WGS) entry which is preliminary data.</text>
</comment>
<feature type="compositionally biased region" description="Basic and acidic residues" evidence="1">
    <location>
        <begin position="159"/>
        <end position="176"/>
    </location>
</feature>
<feature type="compositionally biased region" description="Basic and acidic residues" evidence="1">
    <location>
        <begin position="191"/>
        <end position="200"/>
    </location>
</feature>
<accession>A0A2G1XK03</accession>
<keyword evidence="3" id="KW-1185">Reference proteome</keyword>